<sequence length="687" mass="75978">MFAQKIFAEGENHITIDTETAAVNTAQLPSGTDLYDTPQFIADYTYDGELGNFTGGDATTFKLWAPTAERVNLLTYDEAGNITETWPMYRQDKGVFSYSTDYDLTGTRYRYEVTVNGRTAQTVDPYAKAVSLNGMYSVVFAPRPTPEPLANFGELKLPIIYELHVRDYSILTAGGMKNRGKFLAMTETGTHTADGQITGLDYLKSLGITHVQLMPIFDFSSQSVDEAAPETKYNWGYDPLNFNAVEGAYSTRPADPFNRIFELQKLIDCLHANGIKVIMDVVYNHVFQTGEHAFDKIVPGYYFRTGANGEYCNGTGCGNEIASERPMVRKYIVDSIIHWLTTYKLDGFRFDLMGILDIRTMQEIYREACIVNPDIFILGEGWDMGFHPQDDGANQRHADKLAHIAFFNDNIRDLIRGDNSPSHGFVNDGHDLEAGLMNGVRGGQNCGRPYLSAAQVVQYVAAHDNYTLYDQLKKTLPSASETELLRRSALATSILLLSFGTPFLHAGQEWGRTKQGASNSYNLLDSINGFDWQRVQANAQLTDFIRGIIKLRKHFAAIFNLTDYQSINRVFSILMQGYGCLAYRLNLGEDAATMASGSGASGMADAAGAEDASPAGSESYLYIAHNVGKEPIKNLPLPNGKYKVLVNTPEVNLDGLSEMTVEDGFGTVPPLATLVLLQQPETMQASL</sequence>
<comment type="caution">
    <text evidence="4">The sequence shown here is derived from an EMBL/GenBank/DDBJ whole genome shotgun (WGS) entry which is preliminary data.</text>
</comment>
<dbReference type="InterPro" id="IPR013783">
    <property type="entry name" value="Ig-like_fold"/>
</dbReference>
<accession>A0A2J8B0P6</accession>
<organism evidence="4 5">
    <name type="scientific">Mageeibacillus indolicus</name>
    <dbReference type="NCBI Taxonomy" id="884684"/>
    <lineage>
        <taxon>Bacteria</taxon>
        <taxon>Bacillati</taxon>
        <taxon>Bacillota</taxon>
        <taxon>Clostridia</taxon>
        <taxon>Eubacteriales</taxon>
        <taxon>Oscillospiraceae</taxon>
        <taxon>Mageeibacillus</taxon>
    </lineage>
</organism>
<dbReference type="NCBIfam" id="TIGR02104">
    <property type="entry name" value="pulA_typeI"/>
    <property type="match status" value="1"/>
</dbReference>
<dbReference type="PANTHER" id="PTHR43002">
    <property type="entry name" value="GLYCOGEN DEBRANCHING ENZYME"/>
    <property type="match status" value="1"/>
</dbReference>
<dbReference type="InterPro" id="IPR011840">
    <property type="entry name" value="PulA_typeI"/>
</dbReference>
<comment type="similarity">
    <text evidence="1">Belongs to the glycosyl hydrolase 13 family.</text>
</comment>
<keyword evidence="2" id="KW-0119">Carbohydrate metabolism</keyword>
<dbReference type="Pfam" id="PF02922">
    <property type="entry name" value="CBM_48"/>
    <property type="match status" value="1"/>
</dbReference>
<evidence type="ECO:0000256" key="1">
    <source>
        <dbReference type="ARBA" id="ARBA00008061"/>
    </source>
</evidence>
<name>A0A2J8B0P6_9FIRM</name>
<dbReference type="Gene3D" id="3.20.20.80">
    <property type="entry name" value="Glycosidases"/>
    <property type="match status" value="1"/>
</dbReference>
<dbReference type="AlphaFoldDB" id="A0A2J8B0P6"/>
<evidence type="ECO:0000259" key="3">
    <source>
        <dbReference type="SMART" id="SM00642"/>
    </source>
</evidence>
<dbReference type="GO" id="GO:0004553">
    <property type="term" value="F:hydrolase activity, hydrolyzing O-glycosyl compounds"/>
    <property type="evidence" value="ECO:0007669"/>
    <property type="project" value="InterPro"/>
</dbReference>
<dbReference type="Gene3D" id="2.60.40.10">
    <property type="entry name" value="Immunoglobulins"/>
    <property type="match status" value="1"/>
</dbReference>
<dbReference type="EMBL" id="NBZD01000003">
    <property type="protein sequence ID" value="PNH18348.1"/>
    <property type="molecule type" value="Genomic_DNA"/>
</dbReference>
<dbReference type="GO" id="GO:0030245">
    <property type="term" value="P:cellulose catabolic process"/>
    <property type="evidence" value="ECO:0007669"/>
    <property type="project" value="UniProtKB-KW"/>
</dbReference>
<dbReference type="SUPFAM" id="SSF51445">
    <property type="entry name" value="(Trans)glycosidases"/>
    <property type="match status" value="1"/>
</dbReference>
<protein>
    <submittedName>
        <fullName evidence="4">Type I pullulanase</fullName>
    </submittedName>
</protein>
<reference evidence="5" key="1">
    <citation type="submission" date="2017-04" db="EMBL/GenBank/DDBJ databases">
        <authorList>
            <person name="Bumgarner R.E."/>
            <person name="Fredricks D.N."/>
            <person name="Srinivasan S."/>
        </authorList>
    </citation>
    <scope>NUCLEOTIDE SEQUENCE [LARGE SCALE GENOMIC DNA]</scope>
    <source>
        <strain evidence="5">KA00405</strain>
    </source>
</reference>
<dbReference type="CDD" id="cd11341">
    <property type="entry name" value="AmyAc_Pullulanase_LD-like"/>
    <property type="match status" value="1"/>
</dbReference>
<dbReference type="InterPro" id="IPR006047">
    <property type="entry name" value="GH13_cat_dom"/>
</dbReference>
<dbReference type="InterPro" id="IPR017853">
    <property type="entry name" value="GH"/>
</dbReference>
<dbReference type="SUPFAM" id="SSF81296">
    <property type="entry name" value="E set domains"/>
    <property type="match status" value="1"/>
</dbReference>
<keyword evidence="2" id="KW-0624">Polysaccharide degradation</keyword>
<dbReference type="InterPro" id="IPR004193">
    <property type="entry name" value="Glyco_hydro_13_N"/>
</dbReference>
<dbReference type="Proteomes" id="UP000236394">
    <property type="component" value="Unassembled WGS sequence"/>
</dbReference>
<keyword evidence="2" id="KW-0136">Cellulose degradation</keyword>
<dbReference type="InterPro" id="IPR014756">
    <property type="entry name" value="Ig_E-set"/>
</dbReference>
<evidence type="ECO:0000313" key="4">
    <source>
        <dbReference type="EMBL" id="PNH18348.1"/>
    </source>
</evidence>
<evidence type="ECO:0000313" key="5">
    <source>
        <dbReference type="Proteomes" id="UP000236394"/>
    </source>
</evidence>
<dbReference type="RefSeq" id="WP_102892588.1">
    <property type="nucleotide sequence ID" value="NZ_NBZD01000003.1"/>
</dbReference>
<proteinExistence type="inferred from homology"/>
<dbReference type="SMART" id="SM00642">
    <property type="entry name" value="Aamy"/>
    <property type="match status" value="1"/>
</dbReference>
<evidence type="ECO:0000256" key="2">
    <source>
        <dbReference type="ARBA" id="ARBA00023001"/>
    </source>
</evidence>
<dbReference type="Pfam" id="PF00128">
    <property type="entry name" value="Alpha-amylase"/>
    <property type="match status" value="1"/>
</dbReference>
<gene>
    <name evidence="4" type="ORF">B7R76_05755</name>
</gene>
<dbReference type="CDD" id="cd02860">
    <property type="entry name" value="E_set_Pullulanase"/>
    <property type="match status" value="1"/>
</dbReference>
<feature type="domain" description="Glycosyl hydrolase family 13 catalytic" evidence="3">
    <location>
        <begin position="193"/>
        <end position="552"/>
    </location>
</feature>